<dbReference type="NCBIfam" id="TIGR01496">
    <property type="entry name" value="DHPS"/>
    <property type="match status" value="1"/>
</dbReference>
<dbReference type="InterPro" id="IPR000489">
    <property type="entry name" value="Pterin-binding_dom"/>
</dbReference>
<dbReference type="KEGG" id="spiu:SPICUR_03190"/>
<dbReference type="Gene3D" id="3.20.20.20">
    <property type="entry name" value="Dihydropteroate synthase-like"/>
    <property type="match status" value="1"/>
</dbReference>
<dbReference type="UniPathway" id="UPA00077">
    <property type="reaction ID" value="UER00156"/>
</dbReference>
<dbReference type="GO" id="GO:0046872">
    <property type="term" value="F:metal ion binding"/>
    <property type="evidence" value="ECO:0007669"/>
    <property type="project" value="UniProtKB-KW"/>
</dbReference>
<dbReference type="InterPro" id="IPR045031">
    <property type="entry name" value="DHP_synth-like"/>
</dbReference>
<comment type="catalytic activity">
    <reaction evidence="1">
        <text>(7,8-dihydropterin-6-yl)methyl diphosphate + 4-aminobenzoate = 7,8-dihydropteroate + diphosphate</text>
        <dbReference type="Rhea" id="RHEA:19949"/>
        <dbReference type="ChEBI" id="CHEBI:17836"/>
        <dbReference type="ChEBI" id="CHEBI:17839"/>
        <dbReference type="ChEBI" id="CHEBI:33019"/>
        <dbReference type="ChEBI" id="CHEBI:72950"/>
        <dbReference type="EC" id="2.5.1.15"/>
    </reaction>
</comment>
<dbReference type="SUPFAM" id="SSF51717">
    <property type="entry name" value="Dihydropteroate synthetase-like"/>
    <property type="match status" value="1"/>
</dbReference>
<dbReference type="GO" id="GO:0046654">
    <property type="term" value="P:tetrahydrofolate biosynthetic process"/>
    <property type="evidence" value="ECO:0007669"/>
    <property type="project" value="UniProtKB-UniPathway"/>
</dbReference>
<gene>
    <name evidence="11" type="ORF">SPICUR_03190</name>
</gene>
<dbReference type="EMBL" id="CP005990">
    <property type="protein sequence ID" value="AGY91634.1"/>
    <property type="molecule type" value="Genomic_DNA"/>
</dbReference>
<evidence type="ECO:0000256" key="3">
    <source>
        <dbReference type="ARBA" id="ARBA00004763"/>
    </source>
</evidence>
<dbReference type="PATRIC" id="fig|1335757.3.peg.621"/>
<reference evidence="11 12" key="1">
    <citation type="journal article" date="2013" name="BMC Genomics">
        <title>Genomes of "Spiribacter", a streamlined, successful halophilic bacterium.</title>
        <authorList>
            <person name="Lopez-Perez M."/>
            <person name="Ghai R."/>
            <person name="Leon M.J."/>
            <person name="Rodriguez-Olmos A."/>
            <person name="Copa-Patino J.L."/>
            <person name="Soliveri J."/>
            <person name="Sanchez-Porro C."/>
            <person name="Ventosa A."/>
            <person name="Rodriguez-Valera F."/>
        </authorList>
    </citation>
    <scope>NUCLEOTIDE SEQUENCE [LARGE SCALE GENOMIC DNA]</scope>
    <source>
        <strain evidence="11 12">UAH-SP71</strain>
    </source>
</reference>
<dbReference type="RefSeq" id="WP_023365975.1">
    <property type="nucleotide sequence ID" value="NC_022664.1"/>
</dbReference>
<accession>U5T2A3</accession>
<dbReference type="GO" id="GO:0005829">
    <property type="term" value="C:cytosol"/>
    <property type="evidence" value="ECO:0007669"/>
    <property type="project" value="TreeGrafter"/>
</dbReference>
<comment type="similarity">
    <text evidence="9">Belongs to the DHPS family.</text>
</comment>
<feature type="domain" description="Pterin-binding" evidence="10">
    <location>
        <begin position="7"/>
        <end position="259"/>
    </location>
</feature>
<dbReference type="AlphaFoldDB" id="U5T2A3"/>
<dbReference type="InterPro" id="IPR011005">
    <property type="entry name" value="Dihydropteroate_synth-like_sf"/>
</dbReference>
<dbReference type="PROSITE" id="PS50972">
    <property type="entry name" value="PTERIN_BINDING"/>
    <property type="match status" value="1"/>
</dbReference>
<name>U5T2A3_9GAMM</name>
<evidence type="ECO:0000259" key="10">
    <source>
        <dbReference type="PROSITE" id="PS50972"/>
    </source>
</evidence>
<dbReference type="STRING" id="1335757.SPICUR_03190"/>
<keyword evidence="8 9" id="KW-0289">Folate biosynthesis</keyword>
<sequence>MLSLHRPQVMGVLNVTPDSFSDGGRFVGASAAIEHAQAMQAAGAAIIDIGGESTRPGSTGVSIQAELDRVIPVIEALNDSVDLPLSVDTSKPAVMAASARAGAGLINDVMALRRPGALEAARDTGLPVCLMHMQGTPATMQDNPVYDDVVAEVRAFLQERLTAAQEAGIPAGKLLVDPGFGFGKRDPHNAKLLAELPAIGELGFPVLTGLSRKSLVGRVLGRALPDRLAGSIAAAALASWKGAAIVRAHDVAETVDAVNLMEYVRAQGGSD</sequence>
<dbReference type="PANTHER" id="PTHR20941">
    <property type="entry name" value="FOLATE SYNTHESIS PROTEINS"/>
    <property type="match status" value="1"/>
</dbReference>
<comment type="function">
    <text evidence="9">Catalyzes the condensation of para-aminobenzoate (pABA) with 6-hydroxymethyl-7,8-dihydropterin diphosphate (DHPt-PP) to form 7,8-dihydropteroate (H2Pte), the immediate precursor of folate derivatives.</text>
</comment>
<keyword evidence="5 9" id="KW-0808">Transferase</keyword>
<comment type="cofactor">
    <cofactor evidence="2 9">
        <name>Mg(2+)</name>
        <dbReference type="ChEBI" id="CHEBI:18420"/>
    </cofactor>
</comment>
<evidence type="ECO:0000256" key="4">
    <source>
        <dbReference type="ARBA" id="ARBA00012458"/>
    </source>
</evidence>
<evidence type="ECO:0000256" key="2">
    <source>
        <dbReference type="ARBA" id="ARBA00001946"/>
    </source>
</evidence>
<evidence type="ECO:0000256" key="9">
    <source>
        <dbReference type="RuleBase" id="RU361205"/>
    </source>
</evidence>
<keyword evidence="6 9" id="KW-0479">Metal-binding</keyword>
<keyword evidence="12" id="KW-1185">Reference proteome</keyword>
<evidence type="ECO:0000313" key="12">
    <source>
        <dbReference type="Proteomes" id="UP000017640"/>
    </source>
</evidence>
<proteinExistence type="inferred from homology"/>
<organism evidence="11 12">
    <name type="scientific">Spiribacter curvatus</name>
    <dbReference type="NCBI Taxonomy" id="1335757"/>
    <lineage>
        <taxon>Bacteria</taxon>
        <taxon>Pseudomonadati</taxon>
        <taxon>Pseudomonadota</taxon>
        <taxon>Gammaproteobacteria</taxon>
        <taxon>Chromatiales</taxon>
        <taxon>Ectothiorhodospiraceae</taxon>
        <taxon>Spiribacter</taxon>
    </lineage>
</organism>
<protein>
    <recommendedName>
        <fullName evidence="4 9">Dihydropteroate synthase</fullName>
        <shortName evidence="9">DHPS</shortName>
        <ecNumber evidence="4 9">2.5.1.15</ecNumber>
    </recommendedName>
    <alternativeName>
        <fullName evidence="9">Dihydropteroate pyrophosphorylase</fullName>
    </alternativeName>
</protein>
<evidence type="ECO:0000256" key="1">
    <source>
        <dbReference type="ARBA" id="ARBA00000012"/>
    </source>
</evidence>
<dbReference type="GO" id="GO:0004156">
    <property type="term" value="F:dihydropteroate synthase activity"/>
    <property type="evidence" value="ECO:0007669"/>
    <property type="project" value="UniProtKB-EC"/>
</dbReference>
<dbReference type="HOGENOM" id="CLU_008023_0_2_6"/>
<evidence type="ECO:0000256" key="7">
    <source>
        <dbReference type="ARBA" id="ARBA00022842"/>
    </source>
</evidence>
<keyword evidence="7 9" id="KW-0460">Magnesium</keyword>
<dbReference type="PROSITE" id="PS00792">
    <property type="entry name" value="DHPS_1"/>
    <property type="match status" value="1"/>
</dbReference>
<dbReference type="CDD" id="cd00739">
    <property type="entry name" value="DHPS"/>
    <property type="match status" value="1"/>
</dbReference>
<dbReference type="InterPro" id="IPR006390">
    <property type="entry name" value="DHP_synth_dom"/>
</dbReference>
<dbReference type="GO" id="GO:0046656">
    <property type="term" value="P:folic acid biosynthetic process"/>
    <property type="evidence" value="ECO:0007669"/>
    <property type="project" value="UniProtKB-KW"/>
</dbReference>
<evidence type="ECO:0000256" key="5">
    <source>
        <dbReference type="ARBA" id="ARBA00022679"/>
    </source>
</evidence>
<dbReference type="eggNOG" id="COG0294">
    <property type="taxonomic scope" value="Bacteria"/>
</dbReference>
<dbReference type="Proteomes" id="UP000017640">
    <property type="component" value="Chromosome"/>
</dbReference>
<dbReference type="Pfam" id="PF00809">
    <property type="entry name" value="Pterin_bind"/>
    <property type="match status" value="1"/>
</dbReference>
<evidence type="ECO:0000256" key="6">
    <source>
        <dbReference type="ARBA" id="ARBA00022723"/>
    </source>
</evidence>
<dbReference type="PROSITE" id="PS00793">
    <property type="entry name" value="DHPS_2"/>
    <property type="match status" value="1"/>
</dbReference>
<comment type="pathway">
    <text evidence="3 9">Cofactor biosynthesis; tetrahydrofolate biosynthesis; 7,8-dihydrofolate from 2-amino-4-hydroxy-6-hydroxymethyl-7,8-dihydropteridine diphosphate and 4-aminobenzoate: step 1/2.</text>
</comment>
<evidence type="ECO:0000256" key="8">
    <source>
        <dbReference type="ARBA" id="ARBA00022909"/>
    </source>
</evidence>
<evidence type="ECO:0000313" key="11">
    <source>
        <dbReference type="EMBL" id="AGY91634.1"/>
    </source>
</evidence>
<dbReference type="PANTHER" id="PTHR20941:SF1">
    <property type="entry name" value="FOLIC ACID SYNTHESIS PROTEIN FOL1"/>
    <property type="match status" value="1"/>
</dbReference>
<dbReference type="EC" id="2.5.1.15" evidence="4 9"/>